<dbReference type="Gene3D" id="3.30.1370.10">
    <property type="entry name" value="K Homology domain, type 1"/>
    <property type="match status" value="1"/>
</dbReference>
<dbReference type="GO" id="GO:0006396">
    <property type="term" value="P:RNA processing"/>
    <property type="evidence" value="ECO:0007669"/>
    <property type="project" value="InterPro"/>
</dbReference>
<keyword evidence="5 8" id="KW-0479">Metal-binding</keyword>
<dbReference type="NCBIfam" id="NF008805">
    <property type="entry name" value="PRK11824.1"/>
    <property type="match status" value="1"/>
</dbReference>
<gene>
    <name evidence="8" type="primary">pnp</name>
    <name evidence="10" type="ordered locus">FsymDg_3633</name>
</gene>
<dbReference type="SMART" id="SM00322">
    <property type="entry name" value="KH"/>
    <property type="match status" value="1"/>
</dbReference>
<dbReference type="GO" id="GO:0000175">
    <property type="term" value="F:3'-5'-RNA exonuclease activity"/>
    <property type="evidence" value="ECO:0007669"/>
    <property type="project" value="TreeGrafter"/>
</dbReference>
<dbReference type="InterPro" id="IPR015848">
    <property type="entry name" value="PNPase_PH_RNA-bd_bac/org-type"/>
</dbReference>
<comment type="subcellular location">
    <subcellularLocation>
        <location evidence="8">Cytoplasm</location>
    </subcellularLocation>
</comment>
<dbReference type="SUPFAM" id="SSF54791">
    <property type="entry name" value="Eukaryotic type KH-domain (KH-domain type I)"/>
    <property type="match status" value="1"/>
</dbReference>
<dbReference type="Pfam" id="PF03726">
    <property type="entry name" value="PNPase"/>
    <property type="match status" value="1"/>
</dbReference>
<dbReference type="Gene3D" id="2.40.50.140">
    <property type="entry name" value="Nucleic acid-binding proteins"/>
    <property type="match status" value="1"/>
</dbReference>
<dbReference type="InterPro" id="IPR014069">
    <property type="entry name" value="GPSI/PNP"/>
</dbReference>
<keyword evidence="7 8" id="KW-0694">RNA-binding</keyword>
<dbReference type="SUPFAM" id="SSF54211">
    <property type="entry name" value="Ribosomal protein S5 domain 2-like"/>
    <property type="match status" value="2"/>
</dbReference>
<dbReference type="FunFam" id="3.30.230.70:FF:000001">
    <property type="entry name" value="Polyribonucleotide nucleotidyltransferase"/>
    <property type="match status" value="1"/>
</dbReference>
<dbReference type="EC" id="2.7.7.8" evidence="8"/>
<evidence type="ECO:0000256" key="7">
    <source>
        <dbReference type="ARBA" id="ARBA00022884"/>
    </source>
</evidence>
<comment type="catalytic activity">
    <reaction evidence="8">
        <text>RNA(n+1) + phosphate = RNA(n) + a ribonucleoside 5'-diphosphate</text>
        <dbReference type="Rhea" id="RHEA:22096"/>
        <dbReference type="Rhea" id="RHEA-COMP:14527"/>
        <dbReference type="Rhea" id="RHEA-COMP:17342"/>
        <dbReference type="ChEBI" id="CHEBI:43474"/>
        <dbReference type="ChEBI" id="CHEBI:57930"/>
        <dbReference type="ChEBI" id="CHEBI:140395"/>
        <dbReference type="EC" id="2.7.7.8"/>
    </reaction>
</comment>
<keyword evidence="11" id="KW-1185">Reference proteome</keyword>
<dbReference type="PROSITE" id="PS50084">
    <property type="entry name" value="KH_TYPE_1"/>
    <property type="match status" value="1"/>
</dbReference>
<dbReference type="SUPFAM" id="SSF46915">
    <property type="entry name" value="Polynucleotide phosphorylase/guanosine pentaphosphate synthase (PNPase/GPSI), domain 3"/>
    <property type="match status" value="1"/>
</dbReference>
<dbReference type="InterPro" id="IPR036612">
    <property type="entry name" value="KH_dom_type_1_sf"/>
</dbReference>
<protein>
    <recommendedName>
        <fullName evidence="8">Polyribonucleotide nucleotidyltransferase</fullName>
        <ecNumber evidence="8">2.7.7.8</ecNumber>
    </recommendedName>
    <alternativeName>
        <fullName evidence="8">Polynucleotide phosphorylase</fullName>
        <shortName evidence="8">PNPase</shortName>
    </alternativeName>
</protein>
<keyword evidence="4 8" id="KW-0548">Nucleotidyltransferase</keyword>
<dbReference type="HOGENOM" id="CLU_004217_2_2_11"/>
<dbReference type="GO" id="GO:0005829">
    <property type="term" value="C:cytosol"/>
    <property type="evidence" value="ECO:0007669"/>
    <property type="project" value="TreeGrafter"/>
</dbReference>
<feature type="domain" description="S1 motif" evidence="9">
    <location>
        <begin position="650"/>
        <end position="722"/>
    </location>
</feature>
<dbReference type="InterPro" id="IPR004087">
    <property type="entry name" value="KH_dom"/>
</dbReference>
<dbReference type="FunFam" id="2.40.50.140:FF:000069">
    <property type="entry name" value="Polyribonucleotide nucleotidyltransferase"/>
    <property type="match status" value="1"/>
</dbReference>
<comment type="cofactor">
    <cofactor evidence="8">
        <name>Mg(2+)</name>
        <dbReference type="ChEBI" id="CHEBI:18420"/>
    </cofactor>
</comment>
<dbReference type="PROSITE" id="PS50126">
    <property type="entry name" value="S1"/>
    <property type="match status" value="1"/>
</dbReference>
<dbReference type="InterPro" id="IPR004088">
    <property type="entry name" value="KH_dom_type_1"/>
</dbReference>
<dbReference type="InterPro" id="IPR036345">
    <property type="entry name" value="ExoRNase_PH_dom2_sf"/>
</dbReference>
<dbReference type="CDD" id="cd02393">
    <property type="entry name" value="KH-I_PNPase"/>
    <property type="match status" value="1"/>
</dbReference>
<dbReference type="SUPFAM" id="SSF55666">
    <property type="entry name" value="Ribonuclease PH domain 2-like"/>
    <property type="match status" value="2"/>
</dbReference>
<name>F8B3B0_9ACTN</name>
<evidence type="ECO:0000256" key="2">
    <source>
        <dbReference type="ARBA" id="ARBA00022490"/>
    </source>
</evidence>
<dbReference type="PANTHER" id="PTHR11252">
    <property type="entry name" value="POLYRIBONUCLEOTIDE NUCLEOTIDYLTRANSFERASE"/>
    <property type="match status" value="1"/>
</dbReference>
<evidence type="ECO:0000256" key="5">
    <source>
        <dbReference type="ARBA" id="ARBA00022723"/>
    </source>
</evidence>
<dbReference type="Pfam" id="PF00013">
    <property type="entry name" value="KH_1"/>
    <property type="match status" value="1"/>
</dbReference>
<dbReference type="CDD" id="cd11364">
    <property type="entry name" value="RNase_PH_PNPase_2"/>
    <property type="match status" value="1"/>
</dbReference>
<organism evidence="10 11">
    <name type="scientific">Candidatus Protofrankia datiscae</name>
    <dbReference type="NCBI Taxonomy" id="2716812"/>
    <lineage>
        <taxon>Bacteria</taxon>
        <taxon>Bacillati</taxon>
        <taxon>Actinomycetota</taxon>
        <taxon>Actinomycetes</taxon>
        <taxon>Frankiales</taxon>
        <taxon>Frankiaceae</taxon>
        <taxon>Protofrankia</taxon>
    </lineage>
</organism>
<dbReference type="KEGG" id="fsy:FsymDg_3633"/>
<sequence>MVPVEDQTISAEAVIDNGAAGQRTVRFETGRLARQAAGSAVAYLGDTMVLSATTVSKQPKEQLDFFPLTVDVEERMYAAGRIPGSFFRREGRPSEDAILTCRLIDRPLRPSFVKGLRNEIQIVATVLALDPDTLYDVVAINAASASTTLAGLPFSGPIGATRVGYVDGTWIAFPTHAELERATFDMVVAGRVLDDGSDVAIMMVEAEATAHTIPLLAAGSPAPTEDVVAAGLEAAKPAIRELCRAQRGLAERAAKPTRDFPLFIDYHDDVLEALSIAVGDELAAALRIAGKQEREAELDRVRLLAAEKVVGQFEGREKEIGAAYRALTKKLVRQRIVADGVRIDGRGVTEIRELAAEVDFIPRVHGSALFERGETQILGVTTLAMLRMEQTVDTLNPDRTKRYMHNYNFPPYSTGETGRVGSPKRREIGHGALAERALLPVLPSREEFPYAIRQVSEALGSNGSTSMGSVCASTLSLLNAGVPLKAAVAGIAMGLIREGDQFVTLTDILGAEDAYGDMDFKVAGTREFVTALQLDTKLDGIPATVLAGALQQARAARLAILDVMAEAIDGPDEMSTHAPRVISVKIPVDKIGEVIGPKGKMINQIQADSGAEITVEDDGTIYIGAQDGVSAESARSAINAIANPQLPEVGERYLGTIVKITIFGAFVSLTPGKDGLLHISKLKQLSGGKRVEKVEEVVQVGQKLQVEITDIDSRGKISLSPVVEDADGVPVGA</sequence>
<evidence type="ECO:0000256" key="1">
    <source>
        <dbReference type="ARBA" id="ARBA00007404"/>
    </source>
</evidence>
<dbReference type="InterPro" id="IPR012162">
    <property type="entry name" value="PNPase"/>
</dbReference>
<dbReference type="FunFam" id="3.30.1370.10:FF:000001">
    <property type="entry name" value="Polyribonucleotide nucleotidyltransferase"/>
    <property type="match status" value="1"/>
</dbReference>
<evidence type="ECO:0000256" key="4">
    <source>
        <dbReference type="ARBA" id="ARBA00022695"/>
    </source>
</evidence>
<reference evidence="10 11" key="1">
    <citation type="submission" date="2011-05" db="EMBL/GenBank/DDBJ databases">
        <title>Complete sequence of chromosome of Frankia symbiont of Datisca glomerata.</title>
        <authorList>
            <consortium name="US DOE Joint Genome Institute"/>
            <person name="Lucas S."/>
            <person name="Han J."/>
            <person name="Lapidus A."/>
            <person name="Cheng J.-F."/>
            <person name="Goodwin L."/>
            <person name="Pitluck S."/>
            <person name="Peters L."/>
            <person name="Mikhailova N."/>
            <person name="Chertkov O."/>
            <person name="Teshima H."/>
            <person name="Han C."/>
            <person name="Tapia R."/>
            <person name="Land M."/>
            <person name="Hauser L."/>
            <person name="Kyrpides N."/>
            <person name="Ivanova N."/>
            <person name="Pagani I."/>
            <person name="Berry A."/>
            <person name="Pawlowski K."/>
            <person name="Persson T."/>
            <person name="Vanden Heuvel B."/>
            <person name="Benson D."/>
            <person name="Woyke T."/>
        </authorList>
    </citation>
    <scope>NUCLEOTIDE SEQUENCE [LARGE SCALE GENOMIC DNA]</scope>
    <source>
        <strain evidence="11">4085684</strain>
    </source>
</reference>
<dbReference type="FunFam" id="3.30.230.70:FF:000002">
    <property type="entry name" value="Polyribonucleotide nucleotidyltransferase"/>
    <property type="match status" value="1"/>
</dbReference>
<evidence type="ECO:0000313" key="11">
    <source>
        <dbReference type="Proteomes" id="UP000001549"/>
    </source>
</evidence>
<feature type="binding site" evidence="8">
    <location>
        <position position="519"/>
    </location>
    <ligand>
        <name>Mg(2+)</name>
        <dbReference type="ChEBI" id="CHEBI:18420"/>
    </ligand>
</feature>
<dbReference type="EMBL" id="CP002801">
    <property type="protein sequence ID" value="AEH10912.1"/>
    <property type="molecule type" value="Genomic_DNA"/>
</dbReference>
<dbReference type="InterPro" id="IPR003029">
    <property type="entry name" value="S1_domain"/>
</dbReference>
<dbReference type="NCBIfam" id="TIGR03591">
    <property type="entry name" value="polynuc_phos"/>
    <property type="match status" value="1"/>
</dbReference>
<dbReference type="PANTHER" id="PTHR11252:SF0">
    <property type="entry name" value="POLYRIBONUCLEOTIDE NUCLEOTIDYLTRANSFERASE 1, MITOCHONDRIAL"/>
    <property type="match status" value="1"/>
</dbReference>
<comment type="function">
    <text evidence="8">Involved in mRNA degradation. Catalyzes the phosphorolysis of single-stranded polyribonucleotides processively in the 3'- to 5'-direction.</text>
</comment>
<dbReference type="Pfam" id="PF01138">
    <property type="entry name" value="RNase_PH"/>
    <property type="match status" value="2"/>
</dbReference>
<evidence type="ECO:0000256" key="6">
    <source>
        <dbReference type="ARBA" id="ARBA00022842"/>
    </source>
</evidence>
<dbReference type="GO" id="GO:0003723">
    <property type="term" value="F:RNA binding"/>
    <property type="evidence" value="ECO:0007669"/>
    <property type="project" value="UniProtKB-UniRule"/>
</dbReference>
<comment type="similarity">
    <text evidence="1 8">Belongs to the polyribonucleotide nucleotidyltransferase family.</text>
</comment>
<dbReference type="AlphaFoldDB" id="F8B3B0"/>
<dbReference type="PIRSF" id="PIRSF005499">
    <property type="entry name" value="PNPase"/>
    <property type="match status" value="1"/>
</dbReference>
<proteinExistence type="inferred from homology"/>
<dbReference type="Gene3D" id="3.30.230.70">
    <property type="entry name" value="GHMP Kinase, N-terminal domain"/>
    <property type="match status" value="2"/>
</dbReference>
<dbReference type="GO" id="GO:0006402">
    <property type="term" value="P:mRNA catabolic process"/>
    <property type="evidence" value="ECO:0007669"/>
    <property type="project" value="UniProtKB-UniRule"/>
</dbReference>
<dbReference type="InterPro" id="IPR036456">
    <property type="entry name" value="PNPase_PH_RNA-bd_sf"/>
</dbReference>
<dbReference type="InterPro" id="IPR020568">
    <property type="entry name" value="Ribosomal_Su5_D2-typ_SF"/>
</dbReference>
<feature type="binding site" evidence="8">
    <location>
        <position position="513"/>
    </location>
    <ligand>
        <name>Mg(2+)</name>
        <dbReference type="ChEBI" id="CHEBI:18420"/>
    </ligand>
</feature>
<dbReference type="GO" id="GO:0000287">
    <property type="term" value="F:magnesium ion binding"/>
    <property type="evidence" value="ECO:0007669"/>
    <property type="project" value="UniProtKB-UniRule"/>
</dbReference>
<accession>F8B3B0</accession>
<evidence type="ECO:0000313" key="10">
    <source>
        <dbReference type="EMBL" id="AEH10912.1"/>
    </source>
</evidence>
<dbReference type="RefSeq" id="WP_013874794.1">
    <property type="nucleotide sequence ID" value="NC_015656.1"/>
</dbReference>
<dbReference type="NCBIfam" id="TIGR02696">
    <property type="entry name" value="pppGpp_PNP"/>
    <property type="match status" value="1"/>
</dbReference>
<evidence type="ECO:0000256" key="3">
    <source>
        <dbReference type="ARBA" id="ARBA00022679"/>
    </source>
</evidence>
<evidence type="ECO:0000259" key="9">
    <source>
        <dbReference type="PROSITE" id="PS50126"/>
    </source>
</evidence>
<dbReference type="Pfam" id="PF00575">
    <property type="entry name" value="S1"/>
    <property type="match status" value="1"/>
</dbReference>
<dbReference type="SMART" id="SM00316">
    <property type="entry name" value="S1"/>
    <property type="match status" value="1"/>
</dbReference>
<dbReference type="eggNOG" id="COG1185">
    <property type="taxonomic scope" value="Bacteria"/>
</dbReference>
<dbReference type="InterPro" id="IPR027408">
    <property type="entry name" value="PNPase/RNase_PH_dom_sf"/>
</dbReference>
<dbReference type="HAMAP" id="MF_01595">
    <property type="entry name" value="PNPase"/>
    <property type="match status" value="1"/>
</dbReference>
<dbReference type="GO" id="GO:0004654">
    <property type="term" value="F:polyribonucleotide nucleotidyltransferase activity"/>
    <property type="evidence" value="ECO:0007669"/>
    <property type="project" value="UniProtKB-UniRule"/>
</dbReference>
<dbReference type="InterPro" id="IPR001247">
    <property type="entry name" value="ExoRNase_PH_dom1"/>
</dbReference>
<dbReference type="STRING" id="656024.FsymDg_3633"/>
<keyword evidence="6 8" id="KW-0460">Magnesium</keyword>
<keyword evidence="2 8" id="KW-0963">Cytoplasm</keyword>
<keyword evidence="3 8" id="KW-0808">Transferase</keyword>
<dbReference type="InterPro" id="IPR012340">
    <property type="entry name" value="NA-bd_OB-fold"/>
</dbReference>
<dbReference type="Proteomes" id="UP000001549">
    <property type="component" value="Chromosome"/>
</dbReference>
<evidence type="ECO:0000256" key="8">
    <source>
        <dbReference type="HAMAP-Rule" id="MF_01595"/>
    </source>
</evidence>